<feature type="binding site" evidence="5">
    <location>
        <position position="221"/>
    </location>
    <ligand>
        <name>FAD</name>
        <dbReference type="ChEBI" id="CHEBI:57692"/>
    </ligand>
</feature>
<feature type="domain" description="Photolyase/cryptochrome alpha/beta" evidence="7">
    <location>
        <begin position="6"/>
        <end position="136"/>
    </location>
</feature>
<comment type="caution">
    <text evidence="8">The sequence shown here is derived from an EMBL/GenBank/DDBJ whole genome shotgun (WGS) entry which is preliminary data.</text>
</comment>
<dbReference type="InterPro" id="IPR002081">
    <property type="entry name" value="Cryptochrome/DNA_photolyase_1"/>
</dbReference>
<dbReference type="GO" id="GO:0009416">
    <property type="term" value="P:response to light stimulus"/>
    <property type="evidence" value="ECO:0007669"/>
    <property type="project" value="TreeGrafter"/>
</dbReference>
<dbReference type="SUPFAM" id="SSF52425">
    <property type="entry name" value="Cryptochrome/photolyase, N-terminal domain"/>
    <property type="match status" value="1"/>
</dbReference>
<dbReference type="PROSITE" id="PS51645">
    <property type="entry name" value="PHR_CRY_ALPHA_BETA"/>
    <property type="match status" value="1"/>
</dbReference>
<dbReference type="InterPro" id="IPR005101">
    <property type="entry name" value="Cryptochr/Photolyase_FAD-bd"/>
</dbReference>
<dbReference type="Pfam" id="PF03441">
    <property type="entry name" value="FAD_binding_7"/>
    <property type="match status" value="1"/>
</dbReference>
<reference evidence="8 9" key="1">
    <citation type="journal article" date="2014" name="Int. J. Syst. Evol. Microbiol.">
        <title>Complete genome sequence of Corynebacterium casei LMG S-19264T (=DSM 44701T), isolated from a smear-ripened cheese.</title>
        <authorList>
            <consortium name="US DOE Joint Genome Institute (JGI-PGF)"/>
            <person name="Walter F."/>
            <person name="Albersmeier A."/>
            <person name="Kalinowski J."/>
            <person name="Ruckert C."/>
        </authorList>
    </citation>
    <scope>NUCLEOTIDE SEQUENCE [LARGE SCALE GENOMIC DNA]</scope>
    <source>
        <strain evidence="8 9">KCTC 12866</strain>
    </source>
</reference>
<dbReference type="PANTHER" id="PTHR11455:SF9">
    <property type="entry name" value="CRYPTOCHROME CIRCADIAN CLOCK 5 ISOFORM X1"/>
    <property type="match status" value="1"/>
</dbReference>
<evidence type="ECO:0000313" key="9">
    <source>
        <dbReference type="Proteomes" id="UP000598271"/>
    </source>
</evidence>
<dbReference type="PANTHER" id="PTHR11455">
    <property type="entry name" value="CRYPTOCHROME"/>
    <property type="match status" value="1"/>
</dbReference>
<evidence type="ECO:0000256" key="1">
    <source>
        <dbReference type="ARBA" id="ARBA00001932"/>
    </source>
</evidence>
<dbReference type="Gene3D" id="3.40.50.620">
    <property type="entry name" value="HUPs"/>
    <property type="match status" value="1"/>
</dbReference>
<dbReference type="Gene3D" id="1.25.40.80">
    <property type="match status" value="1"/>
</dbReference>
<keyword evidence="2 5" id="KW-0285">Flavoprotein</keyword>
<proteinExistence type="inferred from homology"/>
<gene>
    <name evidence="8" type="primary">cry2</name>
    <name evidence="8" type="ORF">GCM10007390_03890</name>
</gene>
<dbReference type="GO" id="GO:0006950">
    <property type="term" value="P:response to stress"/>
    <property type="evidence" value="ECO:0007669"/>
    <property type="project" value="UniProtKB-ARBA"/>
</dbReference>
<organism evidence="8 9">
    <name type="scientific">Persicitalea jodogahamensis</name>
    <dbReference type="NCBI Taxonomy" id="402147"/>
    <lineage>
        <taxon>Bacteria</taxon>
        <taxon>Pseudomonadati</taxon>
        <taxon>Bacteroidota</taxon>
        <taxon>Cytophagia</taxon>
        <taxon>Cytophagales</taxon>
        <taxon>Spirosomataceae</taxon>
        <taxon>Persicitalea</taxon>
    </lineage>
</organism>
<dbReference type="GO" id="GO:0006139">
    <property type="term" value="P:nucleobase-containing compound metabolic process"/>
    <property type="evidence" value="ECO:0007669"/>
    <property type="project" value="UniProtKB-ARBA"/>
</dbReference>
<dbReference type="Gene3D" id="1.10.579.10">
    <property type="entry name" value="DNA Cyclobutane Dipyrimidine Photolyase, subunit A, domain 3"/>
    <property type="match status" value="1"/>
</dbReference>
<sequence length="498" mass="58453">MNAPHPLHIVWFKRDLRLQDHAPLKSALENGDSVLLLYIWEPSLLRDPHYAARHWRFVGESLRCLDEQLKQYDTQIRQLAGEVVPILQEIRQKYPIAALYSHEETGLKITYDRDKEVADFCQTAGIAWHEYQHNGVQRGLPNRKTWKEDWHTYMNAPIPQPALPRLMYDAARIELSHETADWENLPDLPAEISGSREFQPGGEEAAHRYLSSFFQKRATDYSRTISKPEASRRGSGRLSPYLAWGNLSVRMVFQRYKQALREELIPRRNLIAFGSRLRWHCHFIQKFESEDRIEFENVNRAYDAQVKVFDKDLFRAWAEGHTGFPLVDACMRCLHETGHLNFRMRAMLVSFLTHLLWQPWKPGAVHLATLFLDFEPGIHYAQFQMQTGVTGVNTVRIYNPVKQSYDHDPEGTFIKKWVPELAACPPAFLHEPWKMTAMEQEMYNFHIGVDYPEPIVAITEAHRTARERVWAFRKLPEVKKEGERILKRHVVPGRRQRW</sequence>
<dbReference type="InterPro" id="IPR006050">
    <property type="entry name" value="DNA_photolyase_N"/>
</dbReference>
<keyword evidence="3 5" id="KW-0274">FAD</keyword>
<dbReference type="AlphaFoldDB" id="A0A8J3D1P4"/>
<feature type="binding site" evidence="5">
    <location>
        <begin position="235"/>
        <end position="239"/>
    </location>
    <ligand>
        <name>FAD</name>
        <dbReference type="ChEBI" id="CHEBI:57692"/>
    </ligand>
</feature>
<dbReference type="Pfam" id="PF00875">
    <property type="entry name" value="DNA_photolyase"/>
    <property type="match status" value="1"/>
</dbReference>
<evidence type="ECO:0000256" key="2">
    <source>
        <dbReference type="ARBA" id="ARBA00022630"/>
    </source>
</evidence>
<dbReference type="RefSeq" id="WP_189562672.1">
    <property type="nucleotide sequence ID" value="NZ_BMXF01000001.1"/>
</dbReference>
<dbReference type="GO" id="GO:0071949">
    <property type="term" value="F:FAD binding"/>
    <property type="evidence" value="ECO:0007669"/>
    <property type="project" value="TreeGrafter"/>
</dbReference>
<feature type="binding site" evidence="5">
    <location>
        <position position="273"/>
    </location>
    <ligand>
        <name>FAD</name>
        <dbReference type="ChEBI" id="CHEBI:57692"/>
    </ligand>
</feature>
<comment type="cofactor">
    <cofactor evidence="5">
        <name>FAD</name>
        <dbReference type="ChEBI" id="CHEBI:57692"/>
    </cofactor>
    <text evidence="5">Binds 1 FAD per subunit.</text>
</comment>
<dbReference type="GO" id="GO:0003904">
    <property type="term" value="F:deoxyribodipyrimidine photo-lyase activity"/>
    <property type="evidence" value="ECO:0007669"/>
    <property type="project" value="TreeGrafter"/>
</dbReference>
<evidence type="ECO:0000313" key="8">
    <source>
        <dbReference type="EMBL" id="GHB54163.1"/>
    </source>
</evidence>
<evidence type="ECO:0000256" key="4">
    <source>
        <dbReference type="ARBA" id="ARBA00022991"/>
    </source>
</evidence>
<dbReference type="EMBL" id="BMXF01000001">
    <property type="protein sequence ID" value="GHB54163.1"/>
    <property type="molecule type" value="Genomic_DNA"/>
</dbReference>
<evidence type="ECO:0000256" key="3">
    <source>
        <dbReference type="ARBA" id="ARBA00022827"/>
    </source>
</evidence>
<accession>A0A8J3D1P4</accession>
<keyword evidence="4 6" id="KW-0157">Chromophore</keyword>
<dbReference type="Proteomes" id="UP000598271">
    <property type="component" value="Unassembled WGS sequence"/>
</dbReference>
<dbReference type="PROSITE" id="PS00394">
    <property type="entry name" value="DNA_PHOTOLYASES_1_1"/>
    <property type="match status" value="1"/>
</dbReference>
<evidence type="ECO:0000256" key="5">
    <source>
        <dbReference type="PIRSR" id="PIRSR602081-1"/>
    </source>
</evidence>
<evidence type="ECO:0000256" key="6">
    <source>
        <dbReference type="RuleBase" id="RU004182"/>
    </source>
</evidence>
<dbReference type="PRINTS" id="PR00147">
    <property type="entry name" value="DNAPHOTLYASE"/>
</dbReference>
<dbReference type="SUPFAM" id="SSF48173">
    <property type="entry name" value="Cryptochrome/photolyase FAD-binding domain"/>
    <property type="match status" value="1"/>
</dbReference>
<comment type="cofactor">
    <cofactor evidence="1">
        <name>(6R)-5,10-methylene-5,6,7,8-tetrahydrofolate</name>
        <dbReference type="ChEBI" id="CHEBI:15636"/>
    </cofactor>
</comment>
<dbReference type="InterPro" id="IPR014729">
    <property type="entry name" value="Rossmann-like_a/b/a_fold"/>
</dbReference>
<dbReference type="InterPro" id="IPR036134">
    <property type="entry name" value="Crypto/Photolyase_FAD-like_sf"/>
</dbReference>
<name>A0A8J3D1P4_9BACT</name>
<comment type="similarity">
    <text evidence="6">Belongs to the DNA photolyase family.</text>
</comment>
<dbReference type="InterPro" id="IPR036155">
    <property type="entry name" value="Crypto/Photolyase_N_sf"/>
</dbReference>
<keyword evidence="9" id="KW-1185">Reference proteome</keyword>
<dbReference type="GO" id="GO:0003677">
    <property type="term" value="F:DNA binding"/>
    <property type="evidence" value="ECO:0007669"/>
    <property type="project" value="TreeGrafter"/>
</dbReference>
<protein>
    <submittedName>
        <fullName evidence="8">Cryptochrome-like protein cry2</fullName>
    </submittedName>
</protein>
<evidence type="ECO:0000259" key="7">
    <source>
        <dbReference type="PROSITE" id="PS51645"/>
    </source>
</evidence>
<dbReference type="InterPro" id="IPR018394">
    <property type="entry name" value="DNA_photolyase_1_CS_C"/>
</dbReference>